<protein>
    <submittedName>
        <fullName evidence="1">F0F1 ATP synthase subunit delta</fullName>
    </submittedName>
</protein>
<accession>A0A5T0PL54</accession>
<dbReference type="RefSeq" id="WP_218977745.1">
    <property type="nucleotide sequence ID" value="NZ_JBIMSS010000018.1"/>
</dbReference>
<proteinExistence type="predicted"/>
<dbReference type="NCBIfam" id="NF006291">
    <property type="entry name" value="PRK08474.1"/>
    <property type="match status" value="1"/>
</dbReference>
<reference evidence="1" key="1">
    <citation type="submission" date="2019-08" db="EMBL/GenBank/DDBJ databases">
        <authorList>
            <person name="Ashton P.M."/>
            <person name="Dallman T."/>
            <person name="Nair S."/>
            <person name="De Pinna E."/>
            <person name="Peters T."/>
            <person name="Grant K."/>
        </authorList>
    </citation>
    <scope>NUCLEOTIDE SEQUENCE</scope>
    <source>
        <strain evidence="1">262635</strain>
    </source>
</reference>
<name>A0A5T0PL54_CAMJU</name>
<sequence length="87" mass="10221">VKELERQKAFKENIFVGIVYSKEKLSQENLKDLEVKLNKKFDANIKLNNKISQDDSVKIELEELGYELSFSMKALQNKLNEYILKII</sequence>
<comment type="caution">
    <text evidence="1">The sequence shown here is derived from an EMBL/GenBank/DDBJ whole genome shotgun (WGS) entry which is preliminary data.</text>
</comment>
<gene>
    <name evidence="1" type="ORF">FZV55_00805</name>
</gene>
<organism evidence="1">
    <name type="scientific">Campylobacter jejuni</name>
    <dbReference type="NCBI Taxonomy" id="197"/>
    <lineage>
        <taxon>Bacteria</taxon>
        <taxon>Pseudomonadati</taxon>
        <taxon>Campylobacterota</taxon>
        <taxon>Epsilonproteobacteria</taxon>
        <taxon>Campylobacterales</taxon>
        <taxon>Campylobacteraceae</taxon>
        <taxon>Campylobacter</taxon>
    </lineage>
</organism>
<evidence type="ECO:0000313" key="1">
    <source>
        <dbReference type="EMBL" id="ECQ5678310.1"/>
    </source>
</evidence>
<feature type="non-terminal residue" evidence="1">
    <location>
        <position position="1"/>
    </location>
</feature>
<dbReference type="AlphaFoldDB" id="A0A5T0PL54"/>
<dbReference type="EMBL" id="AAKBYF010000005">
    <property type="protein sequence ID" value="ECQ5678310.1"/>
    <property type="molecule type" value="Genomic_DNA"/>
</dbReference>